<accession>A0A8D8LEQ5</accession>
<dbReference type="Pfam" id="PF00884">
    <property type="entry name" value="Sulfatase"/>
    <property type="match status" value="1"/>
</dbReference>
<keyword evidence="7" id="KW-0472">Membrane</keyword>
<evidence type="ECO:0000256" key="1">
    <source>
        <dbReference type="ARBA" id="ARBA00001913"/>
    </source>
</evidence>
<feature type="transmembrane region" description="Helical" evidence="7">
    <location>
        <begin position="588"/>
        <end position="607"/>
    </location>
</feature>
<dbReference type="InterPro" id="IPR024607">
    <property type="entry name" value="Sulfatase_CS"/>
</dbReference>
<feature type="chain" id="PRO_5034501746" evidence="8">
    <location>
        <begin position="25"/>
        <end position="657"/>
    </location>
</feature>
<organism evidence="10">
    <name type="scientific">Cacopsylla melanoneura</name>
    <dbReference type="NCBI Taxonomy" id="428564"/>
    <lineage>
        <taxon>Eukaryota</taxon>
        <taxon>Metazoa</taxon>
        <taxon>Ecdysozoa</taxon>
        <taxon>Arthropoda</taxon>
        <taxon>Hexapoda</taxon>
        <taxon>Insecta</taxon>
        <taxon>Pterygota</taxon>
        <taxon>Neoptera</taxon>
        <taxon>Paraneoptera</taxon>
        <taxon>Hemiptera</taxon>
        <taxon>Sternorrhyncha</taxon>
        <taxon>Psylloidea</taxon>
        <taxon>Psyllidae</taxon>
        <taxon>Psyllinae</taxon>
        <taxon>Cacopsylla</taxon>
    </lineage>
</organism>
<evidence type="ECO:0000256" key="4">
    <source>
        <dbReference type="ARBA" id="ARBA00022801"/>
    </source>
</evidence>
<dbReference type="GO" id="GO:0008484">
    <property type="term" value="F:sulfuric ester hydrolase activity"/>
    <property type="evidence" value="ECO:0007669"/>
    <property type="project" value="InterPro"/>
</dbReference>
<keyword evidence="5" id="KW-0106">Calcium</keyword>
<dbReference type="Gene3D" id="3.30.1120.10">
    <property type="match status" value="1"/>
</dbReference>
<evidence type="ECO:0000256" key="8">
    <source>
        <dbReference type="SAM" id="SignalP"/>
    </source>
</evidence>
<keyword evidence="8" id="KW-0732">Signal</keyword>
<dbReference type="AlphaFoldDB" id="A0A8D8LEQ5"/>
<name>A0A8D8LEQ5_9HEMI</name>
<evidence type="ECO:0000313" key="10">
    <source>
        <dbReference type="EMBL" id="CAG6608674.1"/>
    </source>
</evidence>
<comment type="cofactor">
    <cofactor evidence="1">
        <name>Ca(2+)</name>
        <dbReference type="ChEBI" id="CHEBI:29108"/>
    </cofactor>
</comment>
<dbReference type="CDD" id="cd16029">
    <property type="entry name" value="4-S"/>
    <property type="match status" value="1"/>
</dbReference>
<sequence>MTWARKYFFTITCTLLIHDAFVNSAGSSKPHIIIILADDLGWNDVSFHGSSQIPTPNIDALAYNGLILNQHYVQALCTPSRAALMTGKYPIHTGMQHMVILEDEPWGLPLSEKILPQYLKEAGYATHALGKWHLGFFRQAYTPTARGFDTHYGYWQGLQDYFDHTVKATFRPYRGLDMRRNMKVDNETIGIYATDLYTQEAVNLIAHHNKSKPMFLYLAHLAVHSGNTYDPLQALDEEVSKFMDIPDPKRRTYAGMVSRLDQSVGNVVAALRKHGMLENSIVLFMSDNGAPSFGIHANYGSNYPLRGMKATPWDGGMRGVAAIWSPWLKHTQKVSSELFHISDWLPTLCAAAGIEINDTSLDGVNQWGTLTEGTKTQRSEILLNIDNLNDPKAYYAALRVDDLKYLTGTDNKGQADEWYGFTVNNTAKYLPKDVIHSQAGAVFNAMKTKNQVKDFQAGAYIENSTDALRLILTDEKILQIRESATVHCNYDKRGVHCNSTLSPCLFNITDDPCEQNNLAETQAELLKQLESKVEIYKATVVAPRNLPMDKRADPARWNNIWVPWYDELDKEKEKQDIRDAKPLISPTAIVYCLVILTILLGAGAIVIKQCVLHDRDDNDLPECHKVAGLNGNGLNAITNQGHNTLEQNCFDNVVCTS</sequence>
<dbReference type="PROSITE" id="PS00523">
    <property type="entry name" value="SULFATASE_1"/>
    <property type="match status" value="1"/>
</dbReference>
<keyword evidence="7" id="KW-1133">Transmembrane helix</keyword>
<dbReference type="SUPFAM" id="SSF53649">
    <property type="entry name" value="Alkaline phosphatase-like"/>
    <property type="match status" value="1"/>
</dbReference>
<evidence type="ECO:0000259" key="9">
    <source>
        <dbReference type="Pfam" id="PF00884"/>
    </source>
</evidence>
<feature type="domain" description="Sulfatase N-terminal" evidence="9">
    <location>
        <begin position="30"/>
        <end position="354"/>
    </location>
</feature>
<evidence type="ECO:0000256" key="6">
    <source>
        <dbReference type="ARBA" id="ARBA00023180"/>
    </source>
</evidence>
<evidence type="ECO:0000256" key="2">
    <source>
        <dbReference type="ARBA" id="ARBA00008779"/>
    </source>
</evidence>
<keyword evidence="3" id="KW-0479">Metal-binding</keyword>
<reference evidence="10" key="1">
    <citation type="submission" date="2021-05" db="EMBL/GenBank/DDBJ databases">
        <authorList>
            <person name="Alioto T."/>
            <person name="Alioto T."/>
            <person name="Gomez Garrido J."/>
        </authorList>
    </citation>
    <scope>NUCLEOTIDE SEQUENCE</scope>
</reference>
<keyword evidence="7" id="KW-0812">Transmembrane</keyword>
<protein>
    <submittedName>
        <fullName evidence="10">Arylsulfatase B</fullName>
    </submittedName>
</protein>
<dbReference type="GO" id="GO:0046872">
    <property type="term" value="F:metal ion binding"/>
    <property type="evidence" value="ECO:0007669"/>
    <property type="project" value="UniProtKB-KW"/>
</dbReference>
<dbReference type="PANTHER" id="PTHR10342">
    <property type="entry name" value="ARYLSULFATASE"/>
    <property type="match status" value="1"/>
</dbReference>
<dbReference type="PANTHER" id="PTHR10342:SF264">
    <property type="entry name" value="MIP05773P-RELATED"/>
    <property type="match status" value="1"/>
</dbReference>
<evidence type="ECO:0000256" key="3">
    <source>
        <dbReference type="ARBA" id="ARBA00022723"/>
    </source>
</evidence>
<feature type="signal peptide" evidence="8">
    <location>
        <begin position="1"/>
        <end position="24"/>
    </location>
</feature>
<dbReference type="Gene3D" id="3.40.720.10">
    <property type="entry name" value="Alkaline Phosphatase, subunit A"/>
    <property type="match status" value="1"/>
</dbReference>
<dbReference type="InterPro" id="IPR047115">
    <property type="entry name" value="ARSB"/>
</dbReference>
<evidence type="ECO:0000256" key="7">
    <source>
        <dbReference type="SAM" id="Phobius"/>
    </source>
</evidence>
<evidence type="ECO:0000256" key="5">
    <source>
        <dbReference type="ARBA" id="ARBA00022837"/>
    </source>
</evidence>
<proteinExistence type="inferred from homology"/>
<keyword evidence="4" id="KW-0378">Hydrolase</keyword>
<dbReference type="InterPro" id="IPR017850">
    <property type="entry name" value="Alkaline_phosphatase_core_sf"/>
</dbReference>
<dbReference type="InterPro" id="IPR000917">
    <property type="entry name" value="Sulfatase_N"/>
</dbReference>
<keyword evidence="6" id="KW-0325">Glycoprotein</keyword>
<comment type="similarity">
    <text evidence="2">Belongs to the sulfatase family.</text>
</comment>
<dbReference type="EMBL" id="HBUF01012639">
    <property type="protein sequence ID" value="CAG6608674.1"/>
    <property type="molecule type" value="Transcribed_RNA"/>
</dbReference>